<dbReference type="EMBL" id="GGEC01054665">
    <property type="protein sequence ID" value="MBX35149.1"/>
    <property type="molecule type" value="Transcribed_RNA"/>
</dbReference>
<proteinExistence type="predicted"/>
<sequence length="26" mass="3086">MKRATRTSCVKHCSLIFLRNNRSYIS</sequence>
<organism evidence="1">
    <name type="scientific">Rhizophora mucronata</name>
    <name type="common">Asiatic mangrove</name>
    <dbReference type="NCBI Taxonomy" id="61149"/>
    <lineage>
        <taxon>Eukaryota</taxon>
        <taxon>Viridiplantae</taxon>
        <taxon>Streptophyta</taxon>
        <taxon>Embryophyta</taxon>
        <taxon>Tracheophyta</taxon>
        <taxon>Spermatophyta</taxon>
        <taxon>Magnoliopsida</taxon>
        <taxon>eudicotyledons</taxon>
        <taxon>Gunneridae</taxon>
        <taxon>Pentapetalae</taxon>
        <taxon>rosids</taxon>
        <taxon>fabids</taxon>
        <taxon>Malpighiales</taxon>
        <taxon>Rhizophoraceae</taxon>
        <taxon>Rhizophora</taxon>
    </lineage>
</organism>
<protein>
    <submittedName>
        <fullName evidence="1">Uncharacterized protein</fullName>
    </submittedName>
</protein>
<accession>A0A2P2MY88</accession>
<name>A0A2P2MY88_RHIMU</name>
<reference evidence="1" key="1">
    <citation type="submission" date="2018-02" db="EMBL/GenBank/DDBJ databases">
        <title>Rhizophora mucronata_Transcriptome.</title>
        <authorList>
            <person name="Meera S.P."/>
            <person name="Sreeshan A."/>
            <person name="Augustine A."/>
        </authorList>
    </citation>
    <scope>NUCLEOTIDE SEQUENCE</scope>
    <source>
        <tissue evidence="1">Leaf</tissue>
    </source>
</reference>
<evidence type="ECO:0000313" key="1">
    <source>
        <dbReference type="EMBL" id="MBX35149.1"/>
    </source>
</evidence>
<dbReference type="AlphaFoldDB" id="A0A2P2MY88"/>